<feature type="domain" description="Ant venom allergen Sol i 2/4" evidence="3">
    <location>
        <begin position="33"/>
        <end position="121"/>
    </location>
</feature>
<evidence type="ECO:0000313" key="4">
    <source>
        <dbReference type="Proteomes" id="UP000515204"/>
    </source>
</evidence>
<accession>A0A6P3XW13</accession>
<dbReference type="AlphaFoldDB" id="A0A6P3XW13"/>
<keyword evidence="2" id="KW-0732">Signal</keyword>
<dbReference type="OrthoDB" id="7553147at2759"/>
<evidence type="ECO:0000259" key="3">
    <source>
        <dbReference type="Pfam" id="PF22750"/>
    </source>
</evidence>
<feature type="chain" id="PRO_5028057647" evidence="2">
    <location>
        <begin position="19"/>
        <end position="129"/>
    </location>
</feature>
<dbReference type="Proteomes" id="UP000515204">
    <property type="component" value="Unplaced"/>
</dbReference>
<dbReference type="GeneID" id="106748309"/>
<sequence>MKILIIVGVLAVVAVAYGFEVAAVVKFRNDLSRCSKDMDELSSNPSIDNLHCVMIKDGKMLKPNGEYDPKVALKRLADLMSDSGRVEVAHALFNKCYKEAVDSGVIGAEQTKQVLTCSKAILYMVDKIN</sequence>
<dbReference type="RefSeq" id="XP_014482184.1">
    <property type="nucleotide sequence ID" value="XM_014626698.1"/>
</dbReference>
<evidence type="ECO:0000256" key="1">
    <source>
        <dbReference type="ARBA" id="ARBA00009932"/>
    </source>
</evidence>
<keyword evidence="4" id="KW-1185">Reference proteome</keyword>
<organism evidence="4 5">
    <name type="scientific">Dinoponera quadriceps</name>
    <name type="common">South American ant</name>
    <dbReference type="NCBI Taxonomy" id="609295"/>
    <lineage>
        <taxon>Eukaryota</taxon>
        <taxon>Metazoa</taxon>
        <taxon>Ecdysozoa</taxon>
        <taxon>Arthropoda</taxon>
        <taxon>Hexapoda</taxon>
        <taxon>Insecta</taxon>
        <taxon>Pterygota</taxon>
        <taxon>Neoptera</taxon>
        <taxon>Endopterygota</taxon>
        <taxon>Hymenoptera</taxon>
        <taxon>Apocrita</taxon>
        <taxon>Aculeata</taxon>
        <taxon>Formicoidea</taxon>
        <taxon>Formicidae</taxon>
        <taxon>Ponerinae</taxon>
        <taxon>Ponerini</taxon>
        <taxon>Dinoponera</taxon>
    </lineage>
</organism>
<dbReference type="KEGG" id="dqu:106748309"/>
<dbReference type="InterPro" id="IPR055216">
    <property type="entry name" value="Sol_i_2/4"/>
</dbReference>
<protein>
    <submittedName>
        <fullName evidence="5">Uncharacterized protein LOC106748309</fullName>
    </submittedName>
</protein>
<dbReference type="InterPro" id="IPR038211">
    <property type="entry name" value="Ant_venon_allerg_soli_2/4_sf"/>
</dbReference>
<proteinExistence type="inferred from homology"/>
<feature type="signal peptide" evidence="2">
    <location>
        <begin position="1"/>
        <end position="18"/>
    </location>
</feature>
<evidence type="ECO:0000256" key="2">
    <source>
        <dbReference type="SAM" id="SignalP"/>
    </source>
</evidence>
<dbReference type="Gene3D" id="1.10.238.190">
    <property type="match status" value="1"/>
</dbReference>
<gene>
    <name evidence="5" type="primary">LOC106748309</name>
</gene>
<dbReference type="Pfam" id="PF22750">
    <property type="entry name" value="Sol_i_2"/>
    <property type="match status" value="1"/>
</dbReference>
<evidence type="ECO:0000313" key="5">
    <source>
        <dbReference type="RefSeq" id="XP_014482184.1"/>
    </source>
</evidence>
<name>A0A6P3XW13_DINQU</name>
<reference evidence="5" key="1">
    <citation type="submission" date="2025-08" db="UniProtKB">
        <authorList>
            <consortium name="RefSeq"/>
        </authorList>
    </citation>
    <scope>IDENTIFICATION</scope>
</reference>
<comment type="similarity">
    <text evidence="1">Belongs to the ant venom allergen 2/4 family.</text>
</comment>